<evidence type="ECO:0000256" key="3">
    <source>
        <dbReference type="SAM" id="MobiDB-lite"/>
    </source>
</evidence>
<feature type="transmembrane region" description="Helical" evidence="4">
    <location>
        <begin position="312"/>
        <end position="333"/>
    </location>
</feature>
<dbReference type="PANTHER" id="PTHR22550:SF5">
    <property type="entry name" value="LEUCINE ZIPPER PROTEIN 4"/>
    <property type="match status" value="1"/>
</dbReference>
<keyword evidence="4" id="KW-0812">Transmembrane</keyword>
<evidence type="ECO:0000256" key="4">
    <source>
        <dbReference type="SAM" id="Phobius"/>
    </source>
</evidence>
<feature type="region of interest" description="Disordered" evidence="3">
    <location>
        <begin position="503"/>
        <end position="524"/>
    </location>
</feature>
<dbReference type="RefSeq" id="WP_376847659.1">
    <property type="nucleotide sequence ID" value="NZ_JBHSFW010000026.1"/>
</dbReference>
<dbReference type="InterPro" id="IPR004995">
    <property type="entry name" value="Spore_Ger"/>
</dbReference>
<comment type="similarity">
    <text evidence="1">Belongs to the GerABKA family.</text>
</comment>
<reference evidence="6" key="1">
    <citation type="journal article" date="2019" name="Int. J. Syst. Evol. Microbiol.">
        <title>The Global Catalogue of Microorganisms (GCM) 10K type strain sequencing project: providing services to taxonomists for standard genome sequencing and annotation.</title>
        <authorList>
            <consortium name="The Broad Institute Genomics Platform"/>
            <consortium name="The Broad Institute Genome Sequencing Center for Infectious Disease"/>
            <person name="Wu L."/>
            <person name="Ma J."/>
        </authorList>
    </citation>
    <scope>NUCLEOTIDE SEQUENCE [LARGE SCALE GENOMIC DNA]</scope>
    <source>
        <strain evidence="6">CGMCC 1.16306</strain>
    </source>
</reference>
<name>A0ABV9GRB0_9BACL</name>
<organism evidence="5 6">
    <name type="scientific">Camelliibacillus cellulosilyticus</name>
    <dbReference type="NCBI Taxonomy" id="2174486"/>
    <lineage>
        <taxon>Bacteria</taxon>
        <taxon>Bacillati</taxon>
        <taxon>Bacillota</taxon>
        <taxon>Bacilli</taxon>
        <taxon>Bacillales</taxon>
        <taxon>Sporolactobacillaceae</taxon>
        <taxon>Camelliibacillus</taxon>
    </lineage>
</organism>
<evidence type="ECO:0000313" key="6">
    <source>
        <dbReference type="Proteomes" id="UP001596022"/>
    </source>
</evidence>
<keyword evidence="6" id="KW-1185">Reference proteome</keyword>
<keyword evidence="4" id="KW-1133">Transmembrane helix</keyword>
<evidence type="ECO:0000256" key="1">
    <source>
        <dbReference type="ARBA" id="ARBA00005278"/>
    </source>
</evidence>
<proteinExistence type="inferred from homology"/>
<keyword evidence="2 4" id="KW-0472">Membrane</keyword>
<evidence type="ECO:0000256" key="2">
    <source>
        <dbReference type="ARBA" id="ARBA00023136"/>
    </source>
</evidence>
<evidence type="ECO:0000313" key="5">
    <source>
        <dbReference type="EMBL" id="MFC4620548.1"/>
    </source>
</evidence>
<dbReference type="InterPro" id="IPR050768">
    <property type="entry name" value="UPF0353/GerABKA_families"/>
</dbReference>
<dbReference type="PANTHER" id="PTHR22550">
    <property type="entry name" value="SPORE GERMINATION PROTEIN"/>
    <property type="match status" value="1"/>
</dbReference>
<comment type="caution">
    <text evidence="5">The sequence shown here is derived from an EMBL/GenBank/DDBJ whole genome shotgun (WGS) entry which is preliminary data.</text>
</comment>
<feature type="transmembrane region" description="Helical" evidence="4">
    <location>
        <begin position="272"/>
        <end position="292"/>
    </location>
</feature>
<feature type="transmembrane region" description="Helical" evidence="4">
    <location>
        <begin position="382"/>
        <end position="403"/>
    </location>
</feature>
<protein>
    <submittedName>
        <fullName evidence="5">Spore germination protein</fullName>
    </submittedName>
</protein>
<feature type="transmembrane region" description="Helical" evidence="4">
    <location>
        <begin position="409"/>
        <end position="426"/>
    </location>
</feature>
<dbReference type="Pfam" id="PF03323">
    <property type="entry name" value="GerA"/>
    <property type="match status" value="1"/>
</dbReference>
<dbReference type="EMBL" id="JBHSFW010000026">
    <property type="protein sequence ID" value="MFC4620548.1"/>
    <property type="molecule type" value="Genomic_DNA"/>
</dbReference>
<dbReference type="PIRSF" id="PIRSF005690">
    <property type="entry name" value="GerBA"/>
    <property type="match status" value="1"/>
</dbReference>
<accession>A0ABV9GRB0</accession>
<feature type="transmembrane region" description="Helical" evidence="4">
    <location>
        <begin position="438"/>
        <end position="461"/>
    </location>
</feature>
<gene>
    <name evidence="5" type="ORF">ACFO4N_17795</name>
</gene>
<sequence>MTLKSKRRKQLRAQKAGFEENDVSVSYDPNALFNNLNENVEKLQSIYANSYDVVFRHFLIAGKRQAVLIYIDGLADIQEIDQHVLQPLMAECPMNMTHLPDHIMNRLSVPNIKSVQTFPATIQHISEGMPLILVDGLPMGIFLGLQKWEKRSIEEPESEKVVRGPREGFIETLSVNTAMLRRRIISPKLKMQSMDIGQYSQTKVVVCYIEGLANASLIKEVTKRLKGIKIDGVVEGGTVEELIEDHPYSPFPQILTTERPDVVAASLLEGRAAILLSGTPFAMVAPVTFYSFMQTSEDYSSRYIVGTALRWLRYFLLVVSLLLPSLYVALITFHQEMVPTKLLIRMAASREQVPFPALVEAVIMEVTLEALREAGIRLPKQVGFAVSIVGVLVIGQAAIAAGIVSAPMVIVVAFTGIASFTIPRYSATYPIRLLRFPIMLLAGSLGLLGVILGVVTIVIHLCTLRSFGVPYLSPMAPMMGSEMRDVLVRAPWWKLNKRPRLTGASNKYRQAPGQKPNAPSSDKQ</sequence>
<dbReference type="Proteomes" id="UP001596022">
    <property type="component" value="Unassembled WGS sequence"/>
</dbReference>